<name>A0A183AID9_9TREM</name>
<proteinExistence type="predicted"/>
<dbReference type="AlphaFoldDB" id="A0A183AID9"/>
<reference evidence="1 2" key="2">
    <citation type="submission" date="2018-11" db="EMBL/GenBank/DDBJ databases">
        <authorList>
            <consortium name="Pathogen Informatics"/>
        </authorList>
    </citation>
    <scope>NUCLEOTIDE SEQUENCE [LARGE SCALE GENOMIC DNA]</scope>
    <source>
        <strain evidence="1 2">Egypt</strain>
    </source>
</reference>
<dbReference type="WBParaSite" id="ECPE_0000673701-mRNA-1">
    <property type="protein sequence ID" value="ECPE_0000673701-mRNA-1"/>
    <property type="gene ID" value="ECPE_0000673701"/>
</dbReference>
<evidence type="ECO:0000313" key="1">
    <source>
        <dbReference type="EMBL" id="VDP79163.1"/>
    </source>
</evidence>
<evidence type="ECO:0000313" key="3">
    <source>
        <dbReference type="WBParaSite" id="ECPE_0000673701-mRNA-1"/>
    </source>
</evidence>
<organism evidence="3">
    <name type="scientific">Echinostoma caproni</name>
    <dbReference type="NCBI Taxonomy" id="27848"/>
    <lineage>
        <taxon>Eukaryota</taxon>
        <taxon>Metazoa</taxon>
        <taxon>Spiralia</taxon>
        <taxon>Lophotrochozoa</taxon>
        <taxon>Platyhelminthes</taxon>
        <taxon>Trematoda</taxon>
        <taxon>Digenea</taxon>
        <taxon>Plagiorchiida</taxon>
        <taxon>Echinostomata</taxon>
        <taxon>Echinostomatoidea</taxon>
        <taxon>Echinostomatidae</taxon>
        <taxon>Echinostoma</taxon>
    </lineage>
</organism>
<accession>A0A183AID9</accession>
<reference evidence="3" key="1">
    <citation type="submission" date="2016-06" db="UniProtKB">
        <authorList>
            <consortium name="WormBaseParasite"/>
        </authorList>
    </citation>
    <scope>IDENTIFICATION</scope>
</reference>
<dbReference type="EMBL" id="UZAN01043750">
    <property type="protein sequence ID" value="VDP79163.1"/>
    <property type="molecule type" value="Genomic_DNA"/>
</dbReference>
<keyword evidence="2" id="KW-1185">Reference proteome</keyword>
<dbReference type="Proteomes" id="UP000272942">
    <property type="component" value="Unassembled WGS sequence"/>
</dbReference>
<protein>
    <submittedName>
        <fullName evidence="3">Peptidase M12A domain-containing protein</fullName>
    </submittedName>
</protein>
<gene>
    <name evidence="1" type="ORF">ECPE_LOCUS6724</name>
</gene>
<evidence type="ECO:0000313" key="2">
    <source>
        <dbReference type="Proteomes" id="UP000272942"/>
    </source>
</evidence>
<sequence length="214" mass="25038">MDTVSDGKPHNLKILIKGELFLNKEPAAWDPYMAIPGSEHNSMLTETLCNNNKLAIERINDVFKAWQSCRVMRTNHKFTELEITLDRRLLDPSQFVHKGENLRKQVEDAVKLYSSDEENKYYFGKLNYVKRTYVFGCHGKSQNTWCFGNAVFPFISQSLKPKRFNVHNSSKIIMFDNIIVRSKHVLNLHRVVAKVLQMVSSTKRFFHIIFLYYS</sequence>